<accession>A0A9E6XU48</accession>
<dbReference type="CDD" id="cd03311">
    <property type="entry name" value="CIMS_C_terminal_like"/>
    <property type="match status" value="1"/>
</dbReference>
<evidence type="ECO:0000313" key="2">
    <source>
        <dbReference type="EMBL" id="UGS34436.1"/>
    </source>
</evidence>
<evidence type="ECO:0000259" key="1">
    <source>
        <dbReference type="Pfam" id="PF01717"/>
    </source>
</evidence>
<dbReference type="PANTHER" id="PTHR43844">
    <property type="entry name" value="METHIONINE SYNTHASE"/>
    <property type="match status" value="1"/>
</dbReference>
<feature type="domain" description="Cobalamin-independent methionine synthase MetE C-terminal/archaeal" evidence="1">
    <location>
        <begin position="9"/>
        <end position="166"/>
    </location>
</feature>
<dbReference type="GO" id="GO:0003871">
    <property type="term" value="F:5-methyltetrahydropteroyltriglutamate-homocysteine S-methyltransferase activity"/>
    <property type="evidence" value="ECO:0007669"/>
    <property type="project" value="InterPro"/>
</dbReference>
<keyword evidence="3" id="KW-1185">Reference proteome</keyword>
<dbReference type="Proteomes" id="UP001162834">
    <property type="component" value="Chromosome"/>
</dbReference>
<dbReference type="InterPro" id="IPR038071">
    <property type="entry name" value="UROD/MetE-like_sf"/>
</dbReference>
<dbReference type="Pfam" id="PF01717">
    <property type="entry name" value="Meth_synt_2"/>
    <property type="match status" value="1"/>
</dbReference>
<dbReference type="GO" id="GO:0009086">
    <property type="term" value="P:methionine biosynthetic process"/>
    <property type="evidence" value="ECO:0007669"/>
    <property type="project" value="InterPro"/>
</dbReference>
<reference evidence="2" key="1">
    <citation type="journal article" date="2022" name="Int. J. Syst. Evol. Microbiol.">
        <title>Pseudomonas aegrilactucae sp. nov. and Pseudomonas morbosilactucae sp. nov., pathogens causing bacterial rot of lettuce in Japan.</title>
        <authorList>
            <person name="Sawada H."/>
            <person name="Fujikawa T."/>
            <person name="Satou M."/>
        </authorList>
    </citation>
    <scope>NUCLEOTIDE SEQUENCE</scope>
    <source>
        <strain evidence="2">0166_1</strain>
    </source>
</reference>
<name>A0A9E6XU48_9ACTN</name>
<dbReference type="SUPFAM" id="SSF51726">
    <property type="entry name" value="UROD/MetE-like"/>
    <property type="match status" value="1"/>
</dbReference>
<dbReference type="Gene3D" id="3.20.20.210">
    <property type="match status" value="1"/>
</dbReference>
<dbReference type="GO" id="GO:0008270">
    <property type="term" value="F:zinc ion binding"/>
    <property type="evidence" value="ECO:0007669"/>
    <property type="project" value="InterPro"/>
</dbReference>
<dbReference type="EMBL" id="CP087164">
    <property type="protein sequence ID" value="UGS34436.1"/>
    <property type="molecule type" value="Genomic_DNA"/>
</dbReference>
<evidence type="ECO:0000313" key="3">
    <source>
        <dbReference type="Proteomes" id="UP001162834"/>
    </source>
</evidence>
<organism evidence="2 3">
    <name type="scientific">Capillimicrobium parvum</name>
    <dbReference type="NCBI Taxonomy" id="2884022"/>
    <lineage>
        <taxon>Bacteria</taxon>
        <taxon>Bacillati</taxon>
        <taxon>Actinomycetota</taxon>
        <taxon>Thermoleophilia</taxon>
        <taxon>Solirubrobacterales</taxon>
        <taxon>Capillimicrobiaceae</taxon>
        <taxon>Capillimicrobium</taxon>
    </lineage>
</organism>
<dbReference type="InterPro" id="IPR002629">
    <property type="entry name" value="Met_Synth_C/arc"/>
</dbReference>
<dbReference type="PANTHER" id="PTHR43844:SF2">
    <property type="entry name" value="SYNTHASE, VITAMIN-B12 INDEPENDENT, PUTATIVE (AFU_ORTHOLOGUE AFUA_3G12060)-RELATED"/>
    <property type="match status" value="1"/>
</dbReference>
<dbReference type="AlphaFoldDB" id="A0A9E6XU48"/>
<dbReference type="RefSeq" id="WP_259314110.1">
    <property type="nucleotide sequence ID" value="NZ_CP087164.1"/>
</dbReference>
<dbReference type="KEGG" id="sbae:DSM104329_00814"/>
<protein>
    <recommendedName>
        <fullName evidence="1">Cobalamin-independent methionine synthase MetE C-terminal/archaeal domain-containing protein</fullName>
    </recommendedName>
</protein>
<gene>
    <name evidence="2" type="ORF">DSM104329_00814</name>
</gene>
<proteinExistence type="predicted"/>
<sequence length="402" mass="44801">MSRPTIRIPCTHVGSLVRPDELVAHMRRIDAGRPGDEDAYASCLRDSVHEVVRRQRDAGIDIVSDGEFGKSSWNHYVYRRLEGFEIRPAPATSMRREERFRCDDPTIPTDWARFPDFYAEYFAREQGDYEEPGGIWACTGPVRYTGHAAIARDIANLSAAMDAAGVEDGFLPAVAPASCFPVLIDEHYGGEQAALMGIAEALREEYRAIVDAGLMLQVDDAFIPFMYDVLVPPGTLADHHAWARPRIAALNHALEGIPPERVRYHVCWGSWNGPHTNDIPLRDVLDLMFSVNAGTYLFEAANPRHEHEWRVWEDVALPEGRRIAPGVISHATNVVEHPELVAERLARIAQLVGPENVEASTDCGFAQGPYLRRTHPTIQWAKLRALAEGAALASRMLTAVRL</sequence>